<dbReference type="Proteomes" id="UP001597368">
    <property type="component" value="Unassembled WGS sequence"/>
</dbReference>
<evidence type="ECO:0000313" key="4">
    <source>
        <dbReference type="Proteomes" id="UP001597368"/>
    </source>
</evidence>
<dbReference type="InterPro" id="IPR006016">
    <property type="entry name" value="UspA"/>
</dbReference>
<dbReference type="PRINTS" id="PR01438">
    <property type="entry name" value="UNVRSLSTRESS"/>
</dbReference>
<sequence length="281" mass="29960">MSGLIVVGADGSTTATAAVKWAADDAFRMRAPLRIVTAVHRRPDDASRFAAPDLHDAPAKAGGEILAEAEATVRSRQPDLDVTTQLIEDNPVVVLREQAKDATEIVLGSRGLGGHVGTVLGSVPLHVAGHTHCPVVVVRPEQSVPHREIVVGIEGSEADDAALGYGFEEARLRDSRLRAVHAWQLGVRASGIAYDMNEVRAARTRVAAERLAPWRERYPEVPNVEDVRCADPVEALADASIHCDLIVVGSHGRGAIRSMLLGSVSRGVLRNARCAVAVVRT</sequence>
<dbReference type="PANTHER" id="PTHR46553">
    <property type="entry name" value="ADENINE NUCLEOTIDE ALPHA HYDROLASES-LIKE SUPERFAMILY PROTEIN"/>
    <property type="match status" value="1"/>
</dbReference>
<dbReference type="InterPro" id="IPR006015">
    <property type="entry name" value="Universal_stress_UspA"/>
</dbReference>
<dbReference type="EMBL" id="JBHUFV010000043">
    <property type="protein sequence ID" value="MFD1935474.1"/>
    <property type="molecule type" value="Genomic_DNA"/>
</dbReference>
<organism evidence="3 4">
    <name type="scientific">Nonomuraea mangrovi</name>
    <dbReference type="NCBI Taxonomy" id="2316207"/>
    <lineage>
        <taxon>Bacteria</taxon>
        <taxon>Bacillati</taxon>
        <taxon>Actinomycetota</taxon>
        <taxon>Actinomycetes</taxon>
        <taxon>Streptosporangiales</taxon>
        <taxon>Streptosporangiaceae</taxon>
        <taxon>Nonomuraea</taxon>
    </lineage>
</organism>
<dbReference type="SUPFAM" id="SSF52402">
    <property type="entry name" value="Adenine nucleotide alpha hydrolases-like"/>
    <property type="match status" value="2"/>
</dbReference>
<dbReference type="InterPro" id="IPR014729">
    <property type="entry name" value="Rossmann-like_a/b/a_fold"/>
</dbReference>
<feature type="domain" description="UspA" evidence="2">
    <location>
        <begin position="147"/>
        <end position="280"/>
    </location>
</feature>
<dbReference type="Pfam" id="PF00582">
    <property type="entry name" value="Usp"/>
    <property type="match status" value="2"/>
</dbReference>
<proteinExistence type="inferred from homology"/>
<name>A0ABW4T4W4_9ACTN</name>
<evidence type="ECO:0000259" key="2">
    <source>
        <dbReference type="Pfam" id="PF00582"/>
    </source>
</evidence>
<gene>
    <name evidence="3" type="ORF">ACFSKW_28775</name>
</gene>
<keyword evidence="4" id="KW-1185">Reference proteome</keyword>
<feature type="domain" description="UspA" evidence="2">
    <location>
        <begin position="5"/>
        <end position="139"/>
    </location>
</feature>
<evidence type="ECO:0000313" key="3">
    <source>
        <dbReference type="EMBL" id="MFD1935474.1"/>
    </source>
</evidence>
<dbReference type="RefSeq" id="WP_379575591.1">
    <property type="nucleotide sequence ID" value="NZ_JBHUFV010000043.1"/>
</dbReference>
<reference evidence="4" key="1">
    <citation type="journal article" date="2019" name="Int. J. Syst. Evol. Microbiol.">
        <title>The Global Catalogue of Microorganisms (GCM) 10K type strain sequencing project: providing services to taxonomists for standard genome sequencing and annotation.</title>
        <authorList>
            <consortium name="The Broad Institute Genomics Platform"/>
            <consortium name="The Broad Institute Genome Sequencing Center for Infectious Disease"/>
            <person name="Wu L."/>
            <person name="Ma J."/>
        </authorList>
    </citation>
    <scope>NUCLEOTIDE SEQUENCE [LARGE SCALE GENOMIC DNA]</scope>
    <source>
        <strain evidence="4">ICMP 6774ER</strain>
    </source>
</reference>
<dbReference type="PANTHER" id="PTHR46553:SF3">
    <property type="entry name" value="ADENINE NUCLEOTIDE ALPHA HYDROLASES-LIKE SUPERFAMILY PROTEIN"/>
    <property type="match status" value="1"/>
</dbReference>
<accession>A0ABW4T4W4</accession>
<comment type="similarity">
    <text evidence="1">Belongs to the universal stress protein A family.</text>
</comment>
<protein>
    <submittedName>
        <fullName evidence="3">Universal stress protein</fullName>
    </submittedName>
</protein>
<comment type="caution">
    <text evidence="3">The sequence shown here is derived from an EMBL/GenBank/DDBJ whole genome shotgun (WGS) entry which is preliminary data.</text>
</comment>
<dbReference type="Gene3D" id="3.40.50.620">
    <property type="entry name" value="HUPs"/>
    <property type="match status" value="2"/>
</dbReference>
<evidence type="ECO:0000256" key="1">
    <source>
        <dbReference type="ARBA" id="ARBA00008791"/>
    </source>
</evidence>